<dbReference type="InterPro" id="IPR010982">
    <property type="entry name" value="Lambda_DNA-bd_dom_sf"/>
</dbReference>
<proteinExistence type="predicted"/>
<dbReference type="PROSITE" id="PS50943">
    <property type="entry name" value="HTH_CROC1"/>
    <property type="match status" value="1"/>
</dbReference>
<protein>
    <submittedName>
        <fullName evidence="2">DNA-binding protein</fullName>
    </submittedName>
</protein>
<reference evidence="2 3" key="2">
    <citation type="journal article" date="2016" name="Sci. Rep.">
        <title>The genome of Rhizobiales bacteria in predatory ants reveals urease gene functions but no genes for nitrogen fixation.</title>
        <authorList>
            <person name="Neuvonen M.M."/>
            <person name="Tamarit D."/>
            <person name="Naslund K."/>
            <person name="Liebig J."/>
            <person name="Feldhaar H."/>
            <person name="Moran N.A."/>
            <person name="Guy L."/>
            <person name="Andersson S.G."/>
        </authorList>
    </citation>
    <scope>NUCLEOTIDE SEQUENCE [LARGE SCALE GENOMIC DNA]</scope>
    <source>
        <strain evidence="2 3">Hsal</strain>
    </source>
</reference>
<reference evidence="2 3" key="1">
    <citation type="journal article" date="2010" name="Science">
        <title>Genomic comparison of the ants Camponotus floridanus and Harpegnathos saltator.</title>
        <authorList>
            <person name="Bonasio R."/>
            <person name="Zhang G."/>
            <person name="Ye C."/>
            <person name="Mutti N.S."/>
            <person name="Fang X."/>
            <person name="Qin N."/>
            <person name="Donahue G."/>
            <person name="Yang P."/>
            <person name="Li Q."/>
            <person name="Li C."/>
            <person name="Zhang P."/>
            <person name="Huang Z."/>
            <person name="Berger S.L."/>
            <person name="Reinberg D."/>
            <person name="Wang J."/>
            <person name="Liebig J."/>
        </authorList>
    </citation>
    <scope>NUCLEOTIDE SEQUENCE [LARGE SCALE GENOMIC DNA]</scope>
    <source>
        <strain evidence="2 3">Hsal</strain>
    </source>
</reference>
<feature type="domain" description="HTH cro/C1-type" evidence="1">
    <location>
        <begin position="38"/>
        <end position="76"/>
    </location>
</feature>
<dbReference type="Gene3D" id="1.10.260.40">
    <property type="entry name" value="lambda repressor-like DNA-binding domains"/>
    <property type="match status" value="1"/>
</dbReference>
<dbReference type="EMBL" id="CP017315">
    <property type="protein sequence ID" value="AQS42342.1"/>
    <property type="molecule type" value="Genomic_DNA"/>
</dbReference>
<evidence type="ECO:0000313" key="3">
    <source>
        <dbReference type="Proteomes" id="UP000188912"/>
    </source>
</evidence>
<dbReference type="AlphaFoldDB" id="A0A1U9JWS5"/>
<dbReference type="Pfam" id="PF01381">
    <property type="entry name" value="HTH_3"/>
    <property type="match status" value="1"/>
</dbReference>
<gene>
    <name evidence="2" type="ORF">BHV28_16660</name>
</gene>
<dbReference type="CDD" id="cd00093">
    <property type="entry name" value="HTH_XRE"/>
    <property type="match status" value="1"/>
</dbReference>
<dbReference type="STRING" id="1902579.BHV28_16660"/>
<organism evidence="2 3">
    <name type="scientific">Candidatus Tokpelaia hoelldobleri</name>
    <dbReference type="NCBI Taxonomy" id="1902579"/>
    <lineage>
        <taxon>Bacteria</taxon>
        <taxon>Pseudomonadati</taxon>
        <taxon>Pseudomonadota</taxon>
        <taxon>Alphaproteobacteria</taxon>
        <taxon>Hyphomicrobiales</taxon>
        <taxon>Candidatus Tokpelaia</taxon>
    </lineage>
</organism>
<keyword evidence="2" id="KW-0238">DNA-binding</keyword>
<dbReference type="InterPro" id="IPR001387">
    <property type="entry name" value="Cro/C1-type_HTH"/>
</dbReference>
<dbReference type="GO" id="GO:0003677">
    <property type="term" value="F:DNA binding"/>
    <property type="evidence" value="ECO:0007669"/>
    <property type="project" value="UniProtKB-KW"/>
</dbReference>
<evidence type="ECO:0000259" key="1">
    <source>
        <dbReference type="PROSITE" id="PS50943"/>
    </source>
</evidence>
<accession>A0A1U9JWS5</accession>
<dbReference type="SUPFAM" id="SSF47413">
    <property type="entry name" value="lambda repressor-like DNA-binding domains"/>
    <property type="match status" value="1"/>
</dbReference>
<keyword evidence="3" id="KW-1185">Reference proteome</keyword>
<evidence type="ECO:0000313" key="2">
    <source>
        <dbReference type="EMBL" id="AQS42342.1"/>
    </source>
</evidence>
<dbReference type="Proteomes" id="UP000188912">
    <property type="component" value="Chromosome"/>
</dbReference>
<dbReference type="KEGG" id="thd:BHV28_16660"/>
<sequence length="101" mass="11204">MSKAGSRILQGAREALSYAKGKADNKKFGVHIPPEVDVKRIRQKIGLTQAKFASRFGFSTGRIRDWEQGRHTIDASSRVLLTVIEQEPEAVERALKKAKAA</sequence>
<name>A0A1U9JWS5_9HYPH</name>